<dbReference type="EMBL" id="JAPHEH010000001">
    <property type="protein sequence ID" value="MDG4477078.1"/>
    <property type="molecule type" value="Genomic_DNA"/>
</dbReference>
<dbReference type="Pfam" id="PF10670">
    <property type="entry name" value="DUF4198"/>
    <property type="match status" value="1"/>
</dbReference>
<accession>A0A9X4MIP0</accession>
<dbReference type="Proteomes" id="UP001154240">
    <property type="component" value="Unassembled WGS sequence"/>
</dbReference>
<dbReference type="RefSeq" id="WP_307634042.1">
    <property type="nucleotide sequence ID" value="NZ_JAPHEH010000001.1"/>
</dbReference>
<name>A0A9X4MIP0_9BACT</name>
<dbReference type="InterPro" id="IPR019613">
    <property type="entry name" value="DUF4198"/>
</dbReference>
<comment type="caution">
    <text evidence="2">The sequence shown here is derived from an EMBL/GenBank/DDBJ whole genome shotgun (WGS) entry which is preliminary data.</text>
</comment>
<keyword evidence="3" id="KW-1185">Reference proteome</keyword>
<protein>
    <submittedName>
        <fullName evidence="2">DUF4198 domain-containing protein</fullName>
    </submittedName>
</protein>
<keyword evidence="1" id="KW-0732">Signal</keyword>
<reference evidence="2" key="2">
    <citation type="submission" date="2022-10" db="EMBL/GenBank/DDBJ databases">
        <authorList>
            <person name="Aronson H.S."/>
        </authorList>
    </citation>
    <scope>NUCLEOTIDE SEQUENCE</scope>
    <source>
        <strain evidence="2">RS19-109</strain>
    </source>
</reference>
<evidence type="ECO:0000313" key="2">
    <source>
        <dbReference type="EMBL" id="MDG4477078.1"/>
    </source>
</evidence>
<evidence type="ECO:0000256" key="1">
    <source>
        <dbReference type="SAM" id="SignalP"/>
    </source>
</evidence>
<gene>
    <name evidence="2" type="ORF">OLX77_13030</name>
</gene>
<reference evidence="2" key="1">
    <citation type="journal article" date="2022" name="bioRxiv">
        <title>Thiovibrio frasassiensisgen. nov., sp. nov., an autotrophic, elemental sulfur disproportionating bacterium isolated from sulfidic karst sediment, and proposal of Thiovibrionaceae fam. nov.</title>
        <authorList>
            <person name="Aronson H."/>
            <person name="Thomas C."/>
            <person name="Bhattacharyya M."/>
            <person name="Eckstein S."/>
            <person name="Jensen S."/>
            <person name="Barco R."/>
            <person name="Macalady J."/>
            <person name="Amend J."/>
        </authorList>
    </citation>
    <scope>NUCLEOTIDE SEQUENCE</scope>
    <source>
        <strain evidence="2">RS19-109</strain>
    </source>
</reference>
<organism evidence="2 3">
    <name type="scientific">Thiovibrio frasassiensis</name>
    <dbReference type="NCBI Taxonomy" id="2984131"/>
    <lineage>
        <taxon>Bacteria</taxon>
        <taxon>Pseudomonadati</taxon>
        <taxon>Thermodesulfobacteriota</taxon>
        <taxon>Desulfobulbia</taxon>
        <taxon>Desulfobulbales</taxon>
        <taxon>Thiovibrionaceae</taxon>
        <taxon>Thiovibrio</taxon>
    </lineage>
</organism>
<proteinExistence type="predicted"/>
<evidence type="ECO:0000313" key="3">
    <source>
        <dbReference type="Proteomes" id="UP001154240"/>
    </source>
</evidence>
<feature type="chain" id="PRO_5040725596" evidence="1">
    <location>
        <begin position="32"/>
        <end position="262"/>
    </location>
</feature>
<feature type="signal peptide" evidence="1">
    <location>
        <begin position="1"/>
        <end position="31"/>
    </location>
</feature>
<sequence length="262" mass="28142">MHSRTNTPFISRCFLVAFLAMLLLCAGEARAHYPWVEMADSAPGAKNAPRIRFGWGHTFPSENFLGGDDLEESFLLSATGAKIALQPSTATEFVAPGGLAGGTYLVAAQRKASFYTKTVDGGKRQCKNGLDNVVKCSWSTMSMKGVVSLGAGKGAVDQAVGHPLEIIPLANPARLKVGDMLPVRVLFRGKPYSGEIAALYHTLAEKKETPADPFTTDANGWGSLRIASPGVWLLKAQHALPFVRPEECDVESYVATLSFTIR</sequence>
<dbReference type="AlphaFoldDB" id="A0A9X4MIP0"/>